<feature type="domain" description="THUMP" evidence="4">
    <location>
        <begin position="69"/>
        <end position="151"/>
    </location>
</feature>
<dbReference type="Proteomes" id="UP000231637">
    <property type="component" value="Chromosome"/>
</dbReference>
<feature type="domain" description="Ribosomal RNA large subunit methyltransferase K/L-like methyltransferase" evidence="3">
    <location>
        <begin position="160"/>
        <end position="346"/>
    </location>
</feature>
<evidence type="ECO:0000256" key="2">
    <source>
        <dbReference type="ARBA" id="ARBA00022679"/>
    </source>
</evidence>
<feature type="domain" description="RlmL ferredoxin-like" evidence="5">
    <location>
        <begin position="6"/>
        <end position="60"/>
    </location>
</feature>
<dbReference type="Pfam" id="PF01170">
    <property type="entry name" value="UPF0020"/>
    <property type="match status" value="1"/>
</dbReference>
<dbReference type="RefSeq" id="WP_100265497.1">
    <property type="nucleotide sequence ID" value="NZ_CP018800.1"/>
</dbReference>
<dbReference type="OrthoDB" id="5288439at2"/>
<dbReference type="GO" id="GO:0008990">
    <property type="term" value="F:rRNA (guanine-N2-)-methyltransferase activity"/>
    <property type="evidence" value="ECO:0007669"/>
    <property type="project" value="TreeGrafter"/>
</dbReference>
<dbReference type="InterPro" id="IPR054170">
    <property type="entry name" value="RlmL_1st"/>
</dbReference>
<dbReference type="PANTHER" id="PTHR47313:SF1">
    <property type="entry name" value="RIBOSOMAL RNA LARGE SUBUNIT METHYLTRANSFERASE K_L"/>
    <property type="match status" value="1"/>
</dbReference>
<dbReference type="AlphaFoldDB" id="A0A2K8L451"/>
<dbReference type="InterPro" id="IPR004114">
    <property type="entry name" value="THUMP_dom"/>
</dbReference>
<dbReference type="Gene3D" id="3.40.50.150">
    <property type="entry name" value="Vaccinia Virus protein VP39"/>
    <property type="match status" value="1"/>
</dbReference>
<evidence type="ECO:0000259" key="3">
    <source>
        <dbReference type="Pfam" id="PF01170"/>
    </source>
</evidence>
<name>A0A2K8L451_9PROT</name>
<dbReference type="Pfam" id="PF22020">
    <property type="entry name" value="RlmL_1st"/>
    <property type="match status" value="1"/>
</dbReference>
<keyword evidence="1 6" id="KW-0489">Methyltransferase</keyword>
<evidence type="ECO:0000313" key="7">
    <source>
        <dbReference type="Proteomes" id="UP000231637"/>
    </source>
</evidence>
<dbReference type="KEGG" id="mfn:Ga0123462_1244"/>
<dbReference type="InterPro" id="IPR029063">
    <property type="entry name" value="SAM-dependent_MTases_sf"/>
</dbReference>
<sequence length="366" mass="40880">MEKLHCFAVTLPGLENIAARELESLSVDEISAEEGGVSFQSTMDGVMRVNLRMRVATRILIRLAEFRAHSFPELFNKAARIHWERYIGPATALEMHASSHGSKLLHTGRVEKAVSDAIAQRCAGTAEGGPIGQAQRILVRMDDDICTISIDSSGERLDRRGYRMHSGRAPLRETIAAAMLQWMNWQHDESLVLPMCGSGTFAIEAAWSALHRAAGLDHEFPFRQWPSFKKKRWQRIYAKAEAMRRDVALNICASDLDPEIIHQAERNAEAAGVAGQIRFSVEDFTKTAAPEGAPGVLLCNPPYGDRIKGDVRGLYRQLGEMLRERFGGWRIAVIVPDQGCENALAMPVRDRLKIKHGGKWVYILRL</sequence>
<dbReference type="InterPro" id="IPR002052">
    <property type="entry name" value="DNA_methylase_N6_adenine_CS"/>
</dbReference>
<gene>
    <name evidence="6" type="ORF">Ga0123462_1244</name>
</gene>
<evidence type="ECO:0000259" key="4">
    <source>
        <dbReference type="Pfam" id="PF02926"/>
    </source>
</evidence>
<dbReference type="Pfam" id="PF02926">
    <property type="entry name" value="THUMP"/>
    <property type="match status" value="1"/>
</dbReference>
<proteinExistence type="predicted"/>
<dbReference type="EC" id="2.1.1.-" evidence="6"/>
<dbReference type="SUPFAM" id="SSF53335">
    <property type="entry name" value="S-adenosyl-L-methionine-dependent methyltransferases"/>
    <property type="match status" value="1"/>
</dbReference>
<dbReference type="GO" id="GO:0070043">
    <property type="term" value="F:rRNA (guanine-N7-)-methyltransferase activity"/>
    <property type="evidence" value="ECO:0007669"/>
    <property type="project" value="TreeGrafter"/>
</dbReference>
<dbReference type="PANTHER" id="PTHR47313">
    <property type="entry name" value="RIBOSOMAL RNA LARGE SUBUNIT METHYLTRANSFERASE K/L"/>
    <property type="match status" value="1"/>
</dbReference>
<accession>A0A2K8L451</accession>
<keyword evidence="2 6" id="KW-0808">Transferase</keyword>
<dbReference type="InterPro" id="IPR000241">
    <property type="entry name" value="RlmKL-like_Mtase"/>
</dbReference>
<dbReference type="EMBL" id="CP018800">
    <property type="protein sequence ID" value="ATX82108.1"/>
    <property type="molecule type" value="Genomic_DNA"/>
</dbReference>
<reference evidence="6 7" key="1">
    <citation type="submission" date="2016-12" db="EMBL/GenBank/DDBJ databases">
        <title>Isolation and genomic insights into novel planktonic Zetaproteobacteria from stratified waters of the Chesapeake Bay.</title>
        <authorList>
            <person name="McAllister S.M."/>
            <person name="Kato S."/>
            <person name="Chan C.S."/>
            <person name="Chiu B.K."/>
            <person name="Field E.K."/>
        </authorList>
    </citation>
    <scope>NUCLEOTIDE SEQUENCE [LARGE SCALE GENOMIC DNA]</scope>
    <source>
        <strain evidence="6 7">CP-8</strain>
    </source>
</reference>
<evidence type="ECO:0000259" key="5">
    <source>
        <dbReference type="Pfam" id="PF22020"/>
    </source>
</evidence>
<dbReference type="PROSITE" id="PS00092">
    <property type="entry name" value="N6_MTASE"/>
    <property type="match status" value="1"/>
</dbReference>
<keyword evidence="7" id="KW-1185">Reference proteome</keyword>
<dbReference type="CDD" id="cd11715">
    <property type="entry name" value="THUMP_AdoMetMT"/>
    <property type="match status" value="1"/>
</dbReference>
<protein>
    <submittedName>
        <fullName evidence="6">Putative N6-adenine-specific DNA methylase</fullName>
        <ecNumber evidence="6">2.1.1.-</ecNumber>
    </submittedName>
</protein>
<evidence type="ECO:0000313" key="6">
    <source>
        <dbReference type="EMBL" id="ATX82108.1"/>
    </source>
</evidence>
<dbReference type="GO" id="GO:0003723">
    <property type="term" value="F:RNA binding"/>
    <property type="evidence" value="ECO:0007669"/>
    <property type="project" value="InterPro"/>
</dbReference>
<organism evidence="6 7">
    <name type="scientific">Mariprofundus ferrinatatus</name>
    <dbReference type="NCBI Taxonomy" id="1921087"/>
    <lineage>
        <taxon>Bacteria</taxon>
        <taxon>Pseudomonadati</taxon>
        <taxon>Pseudomonadota</taxon>
        <taxon>Candidatius Mariprofundia</taxon>
        <taxon>Mariprofundales</taxon>
        <taxon>Mariprofundaceae</taxon>
        <taxon>Mariprofundus</taxon>
    </lineage>
</organism>
<dbReference type="Gene3D" id="3.30.2130.30">
    <property type="match status" value="1"/>
</dbReference>
<evidence type="ECO:0000256" key="1">
    <source>
        <dbReference type="ARBA" id="ARBA00022603"/>
    </source>
</evidence>